<feature type="transmembrane region" description="Helical" evidence="1">
    <location>
        <begin position="98"/>
        <end position="117"/>
    </location>
</feature>
<feature type="transmembrane region" description="Helical" evidence="1">
    <location>
        <begin position="266"/>
        <end position="287"/>
    </location>
</feature>
<feature type="transmembrane region" description="Helical" evidence="1">
    <location>
        <begin position="196"/>
        <end position="217"/>
    </location>
</feature>
<proteinExistence type="predicted"/>
<dbReference type="EMBL" id="JANAWD010000207">
    <property type="protein sequence ID" value="KAJ3483958.1"/>
    <property type="molecule type" value="Genomic_DNA"/>
</dbReference>
<feature type="transmembrane region" description="Helical" evidence="1">
    <location>
        <begin position="129"/>
        <end position="147"/>
    </location>
</feature>
<sequence>MTAPPIPAGDTIHNTLGSLLLGNLAAGMFFGITIVQTHLFYVRGQQDHLAIKVLVSPLAALQHLRLISIEGFLALVRSSFETDAIDCNETSLSRIIDAFHLIAMSHSIYGFAVTNFGKYSALLFPDWGILAMVATGGISDAIVRGIYTFRIWRLGGNVWLVTLITMASLFVLGNVFAFIVEAKMLKDMISIARVSWILYLGFVAPAIADVFITLTLIVTLKHRRTGLEHTDSIIDALIYYSVQSGALTCILALICLVTHILKPYTYMSFGVYFLMPKVYLNALLATLNARKGLRSSRGRSRGRELVLMAFSKFQSRSARQNKRRREEVSYFFRFALTLDSDLVHLAQQDIRIQIETMTERASDIPHVREGKDDTQASIFFLLASIISERRT</sequence>
<accession>A0AAD5V3V1</accession>
<feature type="domain" description="DUF6534" evidence="2">
    <location>
        <begin position="206"/>
        <end position="291"/>
    </location>
</feature>
<name>A0AAD5V3V1_9APHY</name>
<dbReference type="Pfam" id="PF20152">
    <property type="entry name" value="DUF6534"/>
    <property type="match status" value="1"/>
</dbReference>
<organism evidence="3 4">
    <name type="scientific">Meripilus lineatus</name>
    <dbReference type="NCBI Taxonomy" id="2056292"/>
    <lineage>
        <taxon>Eukaryota</taxon>
        <taxon>Fungi</taxon>
        <taxon>Dikarya</taxon>
        <taxon>Basidiomycota</taxon>
        <taxon>Agaricomycotina</taxon>
        <taxon>Agaricomycetes</taxon>
        <taxon>Polyporales</taxon>
        <taxon>Meripilaceae</taxon>
        <taxon>Meripilus</taxon>
    </lineage>
</organism>
<evidence type="ECO:0000313" key="3">
    <source>
        <dbReference type="EMBL" id="KAJ3483958.1"/>
    </source>
</evidence>
<feature type="transmembrane region" description="Helical" evidence="1">
    <location>
        <begin position="237"/>
        <end position="260"/>
    </location>
</feature>
<dbReference type="PANTHER" id="PTHR40465:SF1">
    <property type="entry name" value="DUF6534 DOMAIN-CONTAINING PROTEIN"/>
    <property type="match status" value="1"/>
</dbReference>
<dbReference type="InterPro" id="IPR045339">
    <property type="entry name" value="DUF6534"/>
</dbReference>
<evidence type="ECO:0000256" key="1">
    <source>
        <dbReference type="SAM" id="Phobius"/>
    </source>
</evidence>
<keyword evidence="1" id="KW-0812">Transmembrane</keyword>
<dbReference type="AlphaFoldDB" id="A0AAD5V3V1"/>
<evidence type="ECO:0000313" key="4">
    <source>
        <dbReference type="Proteomes" id="UP001212997"/>
    </source>
</evidence>
<protein>
    <recommendedName>
        <fullName evidence="2">DUF6534 domain-containing protein</fullName>
    </recommendedName>
</protein>
<feature type="transmembrane region" description="Helical" evidence="1">
    <location>
        <begin position="20"/>
        <end position="42"/>
    </location>
</feature>
<comment type="caution">
    <text evidence="3">The sequence shown here is derived from an EMBL/GenBank/DDBJ whole genome shotgun (WGS) entry which is preliminary data.</text>
</comment>
<keyword evidence="1" id="KW-1133">Transmembrane helix</keyword>
<evidence type="ECO:0000259" key="2">
    <source>
        <dbReference type="Pfam" id="PF20152"/>
    </source>
</evidence>
<dbReference type="PANTHER" id="PTHR40465">
    <property type="entry name" value="CHROMOSOME 1, WHOLE GENOME SHOTGUN SEQUENCE"/>
    <property type="match status" value="1"/>
</dbReference>
<feature type="transmembrane region" description="Helical" evidence="1">
    <location>
        <begin position="159"/>
        <end position="180"/>
    </location>
</feature>
<dbReference type="Proteomes" id="UP001212997">
    <property type="component" value="Unassembled WGS sequence"/>
</dbReference>
<keyword evidence="4" id="KW-1185">Reference proteome</keyword>
<keyword evidence="1" id="KW-0472">Membrane</keyword>
<gene>
    <name evidence="3" type="ORF">NLI96_g5961</name>
</gene>
<reference evidence="3" key="1">
    <citation type="submission" date="2022-07" db="EMBL/GenBank/DDBJ databases">
        <title>Genome Sequence of Physisporinus lineatus.</title>
        <authorList>
            <person name="Buettner E."/>
        </authorList>
    </citation>
    <scope>NUCLEOTIDE SEQUENCE</scope>
    <source>
        <strain evidence="3">VT162</strain>
    </source>
</reference>